<evidence type="ECO:0000313" key="2">
    <source>
        <dbReference type="EnsemblMetazoa" id="GPPI049080-PA"/>
    </source>
</evidence>
<keyword evidence="1" id="KW-0472">Membrane</keyword>
<dbReference type="AlphaFoldDB" id="A0A1B0C4Q4"/>
<keyword evidence="1" id="KW-0812">Transmembrane</keyword>
<evidence type="ECO:0000313" key="3">
    <source>
        <dbReference type="Proteomes" id="UP000092460"/>
    </source>
</evidence>
<sequence length="82" mass="9486">MNRKKENLKDNHYFIVVFVFLFVIIGCGCVRVRKFFNFGLIAITLRSAYQLCYYAVDVQVHVYVCASVNVYNVLNAYALCFG</sequence>
<protein>
    <submittedName>
        <fullName evidence="2">Uncharacterized protein</fullName>
    </submittedName>
</protein>
<dbReference type="EMBL" id="JXJN01025598">
    <property type="status" value="NOT_ANNOTATED_CDS"/>
    <property type="molecule type" value="Genomic_DNA"/>
</dbReference>
<accession>A0A1B0C4Q4</accession>
<name>A0A1B0C4Q4_9MUSC</name>
<dbReference type="VEuPathDB" id="VectorBase:GPPI049080"/>
<reference evidence="3" key="1">
    <citation type="submission" date="2015-01" db="EMBL/GenBank/DDBJ databases">
        <authorList>
            <person name="Aksoy S."/>
            <person name="Warren W."/>
            <person name="Wilson R.K."/>
        </authorList>
    </citation>
    <scope>NUCLEOTIDE SEQUENCE [LARGE SCALE GENOMIC DNA]</scope>
    <source>
        <strain evidence="3">IAEA</strain>
    </source>
</reference>
<dbReference type="EnsemblMetazoa" id="GPPI049080-RA">
    <property type="protein sequence ID" value="GPPI049080-PA"/>
    <property type="gene ID" value="GPPI049080"/>
</dbReference>
<organism evidence="2 3">
    <name type="scientific">Glossina palpalis gambiensis</name>
    <dbReference type="NCBI Taxonomy" id="67801"/>
    <lineage>
        <taxon>Eukaryota</taxon>
        <taxon>Metazoa</taxon>
        <taxon>Ecdysozoa</taxon>
        <taxon>Arthropoda</taxon>
        <taxon>Hexapoda</taxon>
        <taxon>Insecta</taxon>
        <taxon>Pterygota</taxon>
        <taxon>Neoptera</taxon>
        <taxon>Endopterygota</taxon>
        <taxon>Diptera</taxon>
        <taxon>Brachycera</taxon>
        <taxon>Muscomorpha</taxon>
        <taxon>Hippoboscoidea</taxon>
        <taxon>Glossinidae</taxon>
        <taxon>Glossina</taxon>
    </lineage>
</organism>
<reference evidence="2" key="2">
    <citation type="submission" date="2020-05" db="UniProtKB">
        <authorList>
            <consortium name="EnsemblMetazoa"/>
        </authorList>
    </citation>
    <scope>IDENTIFICATION</scope>
    <source>
        <strain evidence="2">IAEA</strain>
    </source>
</reference>
<dbReference type="Proteomes" id="UP000092460">
    <property type="component" value="Unassembled WGS sequence"/>
</dbReference>
<feature type="transmembrane region" description="Helical" evidence="1">
    <location>
        <begin position="12"/>
        <end position="32"/>
    </location>
</feature>
<proteinExistence type="predicted"/>
<evidence type="ECO:0000256" key="1">
    <source>
        <dbReference type="SAM" id="Phobius"/>
    </source>
</evidence>
<dbReference type="PROSITE" id="PS51257">
    <property type="entry name" value="PROKAR_LIPOPROTEIN"/>
    <property type="match status" value="1"/>
</dbReference>
<keyword evidence="3" id="KW-1185">Reference proteome</keyword>
<keyword evidence="1" id="KW-1133">Transmembrane helix</keyword>